<dbReference type="InterPro" id="IPR013325">
    <property type="entry name" value="RNA_pol_sigma_r2"/>
</dbReference>
<name>A0A6H0KRY7_9BACE</name>
<keyword evidence="3" id="KW-0804">Transcription</keyword>
<dbReference type="Proteomes" id="UP000501780">
    <property type="component" value="Chromosome"/>
</dbReference>
<dbReference type="EMBL" id="CP050831">
    <property type="protein sequence ID" value="QIU95933.1"/>
    <property type="molecule type" value="Genomic_DNA"/>
</dbReference>
<accession>A0A6H0KRY7</accession>
<feature type="domain" description="RNA polymerase sigma-70 region 2" evidence="4">
    <location>
        <begin position="20"/>
        <end position="89"/>
    </location>
</feature>
<dbReference type="AlphaFoldDB" id="A0A6H0KRY7"/>
<keyword evidence="2" id="KW-0731">Sigma factor</keyword>
<dbReference type="InterPro" id="IPR014284">
    <property type="entry name" value="RNA_pol_sigma-70_dom"/>
</dbReference>
<dbReference type="InterPro" id="IPR007627">
    <property type="entry name" value="RNA_pol_sigma70_r2"/>
</dbReference>
<evidence type="ECO:0000256" key="3">
    <source>
        <dbReference type="ARBA" id="ARBA00023163"/>
    </source>
</evidence>
<dbReference type="InterPro" id="IPR039425">
    <property type="entry name" value="RNA_pol_sigma-70-like"/>
</dbReference>
<dbReference type="Pfam" id="PF04542">
    <property type="entry name" value="Sigma70_r2"/>
    <property type="match status" value="1"/>
</dbReference>
<evidence type="ECO:0000256" key="1">
    <source>
        <dbReference type="ARBA" id="ARBA00023015"/>
    </source>
</evidence>
<protein>
    <submittedName>
        <fullName evidence="5">Sigma-70 family RNA polymerase sigma factor</fullName>
    </submittedName>
</protein>
<dbReference type="RefSeq" id="WP_167964976.1">
    <property type="nucleotide sequence ID" value="NZ_CP050831.1"/>
</dbReference>
<dbReference type="NCBIfam" id="TIGR02937">
    <property type="entry name" value="sigma70-ECF"/>
    <property type="match status" value="1"/>
</dbReference>
<keyword evidence="6" id="KW-1185">Reference proteome</keyword>
<evidence type="ECO:0000313" key="5">
    <source>
        <dbReference type="EMBL" id="QIU95933.1"/>
    </source>
</evidence>
<reference evidence="5 6" key="1">
    <citation type="submission" date="2020-03" db="EMBL/GenBank/DDBJ databases">
        <title>Genomic analysis of Bacteroides faecium CBA7301.</title>
        <authorList>
            <person name="Kim J."/>
            <person name="Roh S.W."/>
        </authorList>
    </citation>
    <scope>NUCLEOTIDE SEQUENCE [LARGE SCALE GENOMIC DNA]</scope>
    <source>
        <strain evidence="5 6">CBA7301</strain>
    </source>
</reference>
<evidence type="ECO:0000256" key="2">
    <source>
        <dbReference type="ARBA" id="ARBA00023082"/>
    </source>
</evidence>
<dbReference type="PANTHER" id="PTHR43133:SF46">
    <property type="entry name" value="RNA POLYMERASE SIGMA-70 FACTOR ECF SUBFAMILY"/>
    <property type="match status" value="1"/>
</dbReference>
<evidence type="ECO:0000313" key="6">
    <source>
        <dbReference type="Proteomes" id="UP000501780"/>
    </source>
</evidence>
<dbReference type="KEGG" id="bfc:BacF7301_18040"/>
<proteinExistence type="predicted"/>
<dbReference type="PANTHER" id="PTHR43133">
    <property type="entry name" value="RNA POLYMERASE ECF-TYPE SIGMA FACTO"/>
    <property type="match status" value="1"/>
</dbReference>
<dbReference type="SUPFAM" id="SSF88946">
    <property type="entry name" value="Sigma2 domain of RNA polymerase sigma factors"/>
    <property type="match status" value="1"/>
</dbReference>
<keyword evidence="1" id="KW-0805">Transcription regulation</keyword>
<dbReference type="GO" id="GO:0006352">
    <property type="term" value="P:DNA-templated transcription initiation"/>
    <property type="evidence" value="ECO:0007669"/>
    <property type="project" value="InterPro"/>
</dbReference>
<evidence type="ECO:0000259" key="4">
    <source>
        <dbReference type="Pfam" id="PF04542"/>
    </source>
</evidence>
<sequence length="188" mass="22699">MKKIYWLTGLFKHNKEIDYLYNLYKPSFISFALKNYPIEEETAADIYQESFMSMCQNVQDGKYVEKGSSLKTYLFEIGKHQICKYLNKHHIEYMPIENLSSEWFEQNDYMEEWAEAQDVVSQLIEKSEDDCGQVLKLYYWERLKMVDIAKQMNYKNEQVAKNKKSSCLRRFAFELKRRLAEKGINWKR</sequence>
<organism evidence="5 6">
    <name type="scientific">Bacteroides faecium</name>
    <dbReference type="NCBI Taxonomy" id="2715212"/>
    <lineage>
        <taxon>Bacteria</taxon>
        <taxon>Pseudomonadati</taxon>
        <taxon>Bacteroidota</taxon>
        <taxon>Bacteroidia</taxon>
        <taxon>Bacteroidales</taxon>
        <taxon>Bacteroidaceae</taxon>
        <taxon>Bacteroides</taxon>
    </lineage>
</organism>
<dbReference type="Gene3D" id="1.10.1740.10">
    <property type="match status" value="1"/>
</dbReference>
<dbReference type="GO" id="GO:0016987">
    <property type="term" value="F:sigma factor activity"/>
    <property type="evidence" value="ECO:0007669"/>
    <property type="project" value="UniProtKB-KW"/>
</dbReference>
<gene>
    <name evidence="5" type="ORF">BacF7301_18040</name>
</gene>